<evidence type="ECO:0000313" key="2">
    <source>
        <dbReference type="EMBL" id="JAE15327.1"/>
    </source>
</evidence>
<sequence>MLLVWSRKPKMNSEGSVGVEQQRE</sequence>
<name>A0A0A9FST0_ARUDO</name>
<dbReference type="AlphaFoldDB" id="A0A0A9FST0"/>
<reference evidence="2" key="1">
    <citation type="submission" date="2014-09" db="EMBL/GenBank/DDBJ databases">
        <authorList>
            <person name="Magalhaes I.L.F."/>
            <person name="Oliveira U."/>
            <person name="Santos F.R."/>
            <person name="Vidigal T.H.D.A."/>
            <person name="Brescovit A.D."/>
            <person name="Santos A.J."/>
        </authorList>
    </citation>
    <scope>NUCLEOTIDE SEQUENCE</scope>
    <source>
        <tissue evidence="2">Shoot tissue taken approximately 20 cm above the soil surface</tissue>
    </source>
</reference>
<accession>A0A0A9FST0</accession>
<reference evidence="2" key="2">
    <citation type="journal article" date="2015" name="Data Brief">
        <title>Shoot transcriptome of the giant reed, Arundo donax.</title>
        <authorList>
            <person name="Barrero R.A."/>
            <person name="Guerrero F.D."/>
            <person name="Moolhuijzen P."/>
            <person name="Goolsby J.A."/>
            <person name="Tidwell J."/>
            <person name="Bellgard S.E."/>
            <person name="Bellgard M.I."/>
        </authorList>
    </citation>
    <scope>NUCLEOTIDE SEQUENCE</scope>
    <source>
        <tissue evidence="2">Shoot tissue taken approximately 20 cm above the soil surface</tissue>
    </source>
</reference>
<feature type="region of interest" description="Disordered" evidence="1">
    <location>
        <begin position="1"/>
        <end position="24"/>
    </location>
</feature>
<proteinExistence type="predicted"/>
<organism evidence="2">
    <name type="scientific">Arundo donax</name>
    <name type="common">Giant reed</name>
    <name type="synonym">Donax arundinaceus</name>
    <dbReference type="NCBI Taxonomy" id="35708"/>
    <lineage>
        <taxon>Eukaryota</taxon>
        <taxon>Viridiplantae</taxon>
        <taxon>Streptophyta</taxon>
        <taxon>Embryophyta</taxon>
        <taxon>Tracheophyta</taxon>
        <taxon>Spermatophyta</taxon>
        <taxon>Magnoliopsida</taxon>
        <taxon>Liliopsida</taxon>
        <taxon>Poales</taxon>
        <taxon>Poaceae</taxon>
        <taxon>PACMAD clade</taxon>
        <taxon>Arundinoideae</taxon>
        <taxon>Arundineae</taxon>
        <taxon>Arundo</taxon>
    </lineage>
</organism>
<dbReference type="EMBL" id="GBRH01182569">
    <property type="protein sequence ID" value="JAE15327.1"/>
    <property type="molecule type" value="Transcribed_RNA"/>
</dbReference>
<protein>
    <submittedName>
        <fullName evidence="2">Uncharacterized protein</fullName>
    </submittedName>
</protein>
<evidence type="ECO:0000256" key="1">
    <source>
        <dbReference type="SAM" id="MobiDB-lite"/>
    </source>
</evidence>